<dbReference type="PANTHER" id="PTHR18895">
    <property type="entry name" value="HEMK METHYLTRANSFERASE"/>
    <property type="match status" value="1"/>
</dbReference>
<gene>
    <name evidence="2" type="ORF">HNR23_004803</name>
</gene>
<proteinExistence type="predicted"/>
<protein>
    <submittedName>
        <fullName evidence="2">Release factor glutamine methyltransferase</fullName>
        <ecNumber evidence="2">2.1.1.297</ecNumber>
    </submittedName>
</protein>
<dbReference type="Pfam" id="PF05175">
    <property type="entry name" value="MTS"/>
    <property type="match status" value="1"/>
</dbReference>
<dbReference type="InterPro" id="IPR002052">
    <property type="entry name" value="DNA_methylase_N6_adenine_CS"/>
</dbReference>
<dbReference type="EC" id="2.1.1.297" evidence="2"/>
<dbReference type="GO" id="GO:0102559">
    <property type="term" value="F:peptide chain release factor N(5)-glutamine methyltransferase activity"/>
    <property type="evidence" value="ECO:0007669"/>
    <property type="project" value="UniProtKB-EC"/>
</dbReference>
<keyword evidence="2" id="KW-0808">Transferase</keyword>
<evidence type="ECO:0000313" key="3">
    <source>
        <dbReference type="Proteomes" id="UP000546642"/>
    </source>
</evidence>
<accession>A0A7W9YM85</accession>
<dbReference type="Proteomes" id="UP000546642">
    <property type="component" value="Unassembled WGS sequence"/>
</dbReference>
<dbReference type="Gene3D" id="3.40.50.150">
    <property type="entry name" value="Vaccinia Virus protein VP39"/>
    <property type="match status" value="1"/>
</dbReference>
<dbReference type="InterPro" id="IPR029063">
    <property type="entry name" value="SAM-dependent_MTases_sf"/>
</dbReference>
<feature type="domain" description="Methyltransferase small" evidence="1">
    <location>
        <begin position="59"/>
        <end position="194"/>
    </location>
</feature>
<dbReference type="GO" id="GO:0003676">
    <property type="term" value="F:nucleic acid binding"/>
    <property type="evidence" value="ECO:0007669"/>
    <property type="project" value="InterPro"/>
</dbReference>
<reference evidence="2 3" key="1">
    <citation type="submission" date="2020-08" db="EMBL/GenBank/DDBJ databases">
        <title>Sequencing the genomes of 1000 actinobacteria strains.</title>
        <authorList>
            <person name="Klenk H.-P."/>
        </authorList>
    </citation>
    <scope>NUCLEOTIDE SEQUENCE [LARGE SCALE GENOMIC DNA]</scope>
    <source>
        <strain evidence="2 3">DSM 46659</strain>
    </source>
</reference>
<sequence>MSNSTETALQGASESVREIVRGEVDELIASVDEYDDVEVVKVNGECWILLKGVYDPQEDPGAGLYPGWVPFPKGGEFLEMGCGVGLVSVAAARAGCRRVTALDVDPEAVRNVALNAHLHGVLESVRAQRSDLFSALGPDERFDTIFWNPPYLNPPSDRAGGDAHAAFYDPDYSIIRRFVESAPAHLAPGGRILLGFGSDGDVELLKRIADKAGARLEVVAEAVREYETSRRGVSISYWLIEVATA</sequence>
<dbReference type="InterPro" id="IPR007848">
    <property type="entry name" value="Small_mtfrase_dom"/>
</dbReference>
<dbReference type="AlphaFoldDB" id="A0A7W9YM85"/>
<dbReference type="EMBL" id="JACHDS010000001">
    <property type="protein sequence ID" value="MBB6174743.1"/>
    <property type="molecule type" value="Genomic_DNA"/>
</dbReference>
<comment type="caution">
    <text evidence="2">The sequence shown here is derived from an EMBL/GenBank/DDBJ whole genome shotgun (WGS) entry which is preliminary data.</text>
</comment>
<keyword evidence="2" id="KW-0489">Methyltransferase</keyword>
<dbReference type="PANTHER" id="PTHR18895:SF74">
    <property type="entry name" value="MTRF1L RELEASE FACTOR GLUTAMINE METHYLTRANSFERASE"/>
    <property type="match status" value="1"/>
</dbReference>
<dbReference type="GO" id="GO:0032259">
    <property type="term" value="P:methylation"/>
    <property type="evidence" value="ECO:0007669"/>
    <property type="project" value="UniProtKB-KW"/>
</dbReference>
<dbReference type="SUPFAM" id="SSF53335">
    <property type="entry name" value="S-adenosyl-L-methionine-dependent methyltransferases"/>
    <property type="match status" value="1"/>
</dbReference>
<organism evidence="2 3">
    <name type="scientific">Nocardiopsis mwathae</name>
    <dbReference type="NCBI Taxonomy" id="1472723"/>
    <lineage>
        <taxon>Bacteria</taxon>
        <taxon>Bacillati</taxon>
        <taxon>Actinomycetota</taxon>
        <taxon>Actinomycetes</taxon>
        <taxon>Streptosporangiales</taxon>
        <taxon>Nocardiopsidaceae</taxon>
        <taxon>Nocardiopsis</taxon>
    </lineage>
</organism>
<dbReference type="InterPro" id="IPR050320">
    <property type="entry name" value="N5-glutamine_MTase"/>
</dbReference>
<evidence type="ECO:0000259" key="1">
    <source>
        <dbReference type="Pfam" id="PF05175"/>
    </source>
</evidence>
<dbReference type="PROSITE" id="PS00092">
    <property type="entry name" value="N6_MTASE"/>
    <property type="match status" value="1"/>
</dbReference>
<dbReference type="RefSeq" id="WP_184078970.1">
    <property type="nucleotide sequence ID" value="NZ_JACHDS010000001.1"/>
</dbReference>
<dbReference type="CDD" id="cd02440">
    <property type="entry name" value="AdoMet_MTases"/>
    <property type="match status" value="1"/>
</dbReference>
<name>A0A7W9YM85_9ACTN</name>
<keyword evidence="3" id="KW-1185">Reference proteome</keyword>
<evidence type="ECO:0000313" key="2">
    <source>
        <dbReference type="EMBL" id="MBB6174743.1"/>
    </source>
</evidence>